<dbReference type="RefSeq" id="WP_380589669.1">
    <property type="nucleotide sequence ID" value="NZ_JBHSQJ010000147.1"/>
</dbReference>
<name>A0ABW1G8T4_9ACTN</name>
<dbReference type="SUPFAM" id="SSF88713">
    <property type="entry name" value="Glycoside hydrolase/deacetylase"/>
    <property type="match status" value="1"/>
</dbReference>
<evidence type="ECO:0000259" key="3">
    <source>
        <dbReference type="PROSITE" id="PS51677"/>
    </source>
</evidence>
<organism evidence="4 5">
    <name type="scientific">Streptacidiphilus monticola</name>
    <dbReference type="NCBI Taxonomy" id="2161674"/>
    <lineage>
        <taxon>Bacteria</taxon>
        <taxon>Bacillati</taxon>
        <taxon>Actinomycetota</taxon>
        <taxon>Actinomycetes</taxon>
        <taxon>Kitasatosporales</taxon>
        <taxon>Streptomycetaceae</taxon>
        <taxon>Streptacidiphilus</taxon>
    </lineage>
</organism>
<dbReference type="InterPro" id="IPR002509">
    <property type="entry name" value="NODB_dom"/>
</dbReference>
<dbReference type="GO" id="GO:0016787">
    <property type="term" value="F:hydrolase activity"/>
    <property type="evidence" value="ECO:0007669"/>
    <property type="project" value="UniProtKB-KW"/>
</dbReference>
<feature type="domain" description="NodB homology" evidence="3">
    <location>
        <begin position="63"/>
        <end position="266"/>
    </location>
</feature>
<evidence type="ECO:0000256" key="1">
    <source>
        <dbReference type="ARBA" id="ARBA00004613"/>
    </source>
</evidence>
<dbReference type="PROSITE" id="PS51677">
    <property type="entry name" value="NODB"/>
    <property type="match status" value="1"/>
</dbReference>
<dbReference type="InterPro" id="IPR051398">
    <property type="entry name" value="Polysacch_Deacetylase"/>
</dbReference>
<evidence type="ECO:0000256" key="2">
    <source>
        <dbReference type="ARBA" id="ARBA00022729"/>
    </source>
</evidence>
<sequence>MSVVPILQYHSVSDDPPEWAEPLTVTPRHFQEQLDLLRDAQMSVIPLRRLVSAIRGGPPLPPRSLVLTFDDGFSDFYWTVTPLLAARELPATLFVATGAAYPPGGRSSGSRLPAARMLNWRQVAGLDAYGIEIGGHSRTHAELDVLPGRQLRSEVEGCKRDLEDVLGHAVSSYSYPHGYHNAAVRRALRAAGWDCACAAPQAFSSTTDDPMCLARLTVRHDTTAAVFADWLRGQGARTSPAPPETLGTRASRLLRRTRARWPGRLR</sequence>
<accession>A0ABW1G8T4</accession>
<dbReference type="EC" id="3.-.-.-" evidence="4"/>
<dbReference type="PANTHER" id="PTHR34216">
    <property type="match status" value="1"/>
</dbReference>
<proteinExistence type="predicted"/>
<dbReference type="InterPro" id="IPR011330">
    <property type="entry name" value="Glyco_hydro/deAcase_b/a-brl"/>
</dbReference>
<protein>
    <submittedName>
        <fullName evidence="4">Polysaccharide deacetylase family protein</fullName>
        <ecNumber evidence="4">3.-.-.-</ecNumber>
    </submittedName>
</protein>
<evidence type="ECO:0000313" key="4">
    <source>
        <dbReference type="EMBL" id="MFC5911175.1"/>
    </source>
</evidence>
<dbReference type="Proteomes" id="UP001596174">
    <property type="component" value="Unassembled WGS sequence"/>
</dbReference>
<comment type="subcellular location">
    <subcellularLocation>
        <location evidence="1">Secreted</location>
    </subcellularLocation>
</comment>
<evidence type="ECO:0000313" key="5">
    <source>
        <dbReference type="Proteomes" id="UP001596174"/>
    </source>
</evidence>
<keyword evidence="2" id="KW-0732">Signal</keyword>
<dbReference type="Gene3D" id="3.20.20.370">
    <property type="entry name" value="Glycoside hydrolase/deacetylase"/>
    <property type="match status" value="1"/>
</dbReference>
<comment type="caution">
    <text evidence="4">The sequence shown here is derived from an EMBL/GenBank/DDBJ whole genome shotgun (WGS) entry which is preliminary data.</text>
</comment>
<dbReference type="Pfam" id="PF01522">
    <property type="entry name" value="Polysacc_deac_1"/>
    <property type="match status" value="1"/>
</dbReference>
<dbReference type="PANTHER" id="PTHR34216:SF3">
    <property type="entry name" value="POLY-BETA-1,6-N-ACETYL-D-GLUCOSAMINE N-DEACETYLASE"/>
    <property type="match status" value="1"/>
</dbReference>
<keyword evidence="4" id="KW-0378">Hydrolase</keyword>
<gene>
    <name evidence="4" type="ORF">ACFP3V_28710</name>
</gene>
<reference evidence="5" key="1">
    <citation type="journal article" date="2019" name="Int. J. Syst. Evol. Microbiol.">
        <title>The Global Catalogue of Microorganisms (GCM) 10K type strain sequencing project: providing services to taxonomists for standard genome sequencing and annotation.</title>
        <authorList>
            <consortium name="The Broad Institute Genomics Platform"/>
            <consortium name="The Broad Institute Genome Sequencing Center for Infectious Disease"/>
            <person name="Wu L."/>
            <person name="Ma J."/>
        </authorList>
    </citation>
    <scope>NUCLEOTIDE SEQUENCE [LARGE SCALE GENOMIC DNA]</scope>
    <source>
        <strain evidence="5">JCM 4816</strain>
    </source>
</reference>
<keyword evidence="5" id="KW-1185">Reference proteome</keyword>
<dbReference type="CDD" id="cd10918">
    <property type="entry name" value="CE4_NodB_like_5s_6s"/>
    <property type="match status" value="1"/>
</dbReference>
<dbReference type="EMBL" id="JBHSQJ010000147">
    <property type="protein sequence ID" value="MFC5911175.1"/>
    <property type="molecule type" value="Genomic_DNA"/>
</dbReference>